<name>A0AC35FBG9_9BILA</name>
<dbReference type="WBParaSite" id="PS1159_v2.g15837.t1">
    <property type="protein sequence ID" value="PS1159_v2.g15837.t1"/>
    <property type="gene ID" value="PS1159_v2.g15837"/>
</dbReference>
<accession>A0AC35FBG9</accession>
<dbReference type="Proteomes" id="UP000887580">
    <property type="component" value="Unplaced"/>
</dbReference>
<proteinExistence type="predicted"/>
<organism evidence="1 2">
    <name type="scientific">Panagrolaimus sp. PS1159</name>
    <dbReference type="NCBI Taxonomy" id="55785"/>
    <lineage>
        <taxon>Eukaryota</taxon>
        <taxon>Metazoa</taxon>
        <taxon>Ecdysozoa</taxon>
        <taxon>Nematoda</taxon>
        <taxon>Chromadorea</taxon>
        <taxon>Rhabditida</taxon>
        <taxon>Tylenchina</taxon>
        <taxon>Panagrolaimomorpha</taxon>
        <taxon>Panagrolaimoidea</taxon>
        <taxon>Panagrolaimidae</taxon>
        <taxon>Panagrolaimus</taxon>
    </lineage>
</organism>
<evidence type="ECO:0000313" key="1">
    <source>
        <dbReference type="Proteomes" id="UP000887580"/>
    </source>
</evidence>
<protein>
    <submittedName>
        <fullName evidence="2">Uncharacterized protein</fullName>
    </submittedName>
</protein>
<sequence>MAAEKSSDATYFSFDSKFEYLNFEKPLKENIKPELIKLKADLQDFMCLKVLSLINVIKENRAEKIKVEDIKTAAFEKLNQICNSGFSSDSMKNQNFDRCGSFLMILLEIERLAFELAENLTIYSIFNGSEFDDIRNLIR</sequence>
<reference evidence="2" key="1">
    <citation type="submission" date="2022-11" db="UniProtKB">
        <authorList>
            <consortium name="WormBaseParasite"/>
        </authorList>
    </citation>
    <scope>IDENTIFICATION</scope>
</reference>
<evidence type="ECO:0000313" key="2">
    <source>
        <dbReference type="WBParaSite" id="PS1159_v2.g15837.t1"/>
    </source>
</evidence>